<keyword evidence="1" id="KW-1133">Transmembrane helix</keyword>
<dbReference type="Proteomes" id="UP000010074">
    <property type="component" value="Chromosome"/>
</dbReference>
<dbReference type="OrthoDB" id="5290787at2"/>
<accession>K7YWV5</accession>
<evidence type="ECO:0000313" key="2">
    <source>
        <dbReference type="EMBL" id="AFY02168.1"/>
    </source>
</evidence>
<feature type="transmembrane region" description="Helical" evidence="1">
    <location>
        <begin position="193"/>
        <end position="213"/>
    </location>
</feature>
<dbReference type="RefSeq" id="WP_015091604.1">
    <property type="nucleotide sequence ID" value="NC_019567.1"/>
</dbReference>
<organism evidence="2 3">
    <name type="scientific">Bdellovibrio bacteriovorus str. Tiberius</name>
    <dbReference type="NCBI Taxonomy" id="1069642"/>
    <lineage>
        <taxon>Bacteria</taxon>
        <taxon>Pseudomonadati</taxon>
        <taxon>Bdellovibrionota</taxon>
        <taxon>Bdellovibrionia</taxon>
        <taxon>Bdellovibrionales</taxon>
        <taxon>Pseudobdellovibrionaceae</taxon>
        <taxon>Bdellovibrio</taxon>
    </lineage>
</organism>
<gene>
    <name evidence="2" type="ORF">Bdt_2485</name>
</gene>
<dbReference type="EMBL" id="CP002930">
    <property type="protein sequence ID" value="AFY02168.1"/>
    <property type="molecule type" value="Genomic_DNA"/>
</dbReference>
<dbReference type="PATRIC" id="fig|1069642.3.peg.2459"/>
<dbReference type="KEGG" id="bbat:Bdt_2485"/>
<dbReference type="PANTHER" id="PTHR37314">
    <property type="entry name" value="SLR0142 PROTEIN"/>
    <property type="match status" value="1"/>
</dbReference>
<feature type="transmembrane region" description="Helical" evidence="1">
    <location>
        <begin position="21"/>
        <end position="41"/>
    </location>
</feature>
<evidence type="ECO:0000256" key="1">
    <source>
        <dbReference type="SAM" id="Phobius"/>
    </source>
</evidence>
<feature type="transmembrane region" description="Helical" evidence="1">
    <location>
        <begin position="96"/>
        <end position="120"/>
    </location>
</feature>
<keyword evidence="1" id="KW-0472">Membrane</keyword>
<proteinExistence type="predicted"/>
<sequence length="254" mass="28146">MIYGNESISHYTKSNISVWMLMALQAGVLNIGGFMACHRFVSHVTGFATFFGLELAKGRPRYAWGMLLVPLFFLFGAMLSGQLVDIRLKLRKKPKYYIAFGFIFFLTLVVFVGGALGFFGTFGEPLGARRDFVLLALLCLVCGVQNGTITTVSRSVIRTTHLTGITTDLGIGLVRILNRHKLHDVENEEKATLMRLGIILFFGLGSVLGGYVFSRYGHLGFLLPVCSSGILFVAMTYFRFAKKFQTSLRGHSDS</sequence>
<reference evidence="2 3" key="1">
    <citation type="journal article" date="2012" name="BMC Genomics">
        <title>Genome analysis of a simultaneously predatory and prey-independent, novel Bdellovibrio bacteriovorus from the River Tiber, supports in silico predictions of both ancient and recent lateral gene transfer from diverse bacteria.</title>
        <authorList>
            <person name="Hobley L."/>
            <person name="Lerner T.R."/>
            <person name="Williams L.E."/>
            <person name="Lambert C."/>
            <person name="Till R."/>
            <person name="Milner D.S."/>
            <person name="Basford S.M."/>
            <person name="Capeness M.J."/>
            <person name="Fenton A.K."/>
            <person name="Atterbury R.J."/>
            <person name="Harris M.A."/>
            <person name="Sockett R.E."/>
        </authorList>
    </citation>
    <scope>NUCLEOTIDE SEQUENCE [LARGE SCALE GENOMIC DNA]</scope>
    <source>
        <strain evidence="2 3">Tiberius</strain>
    </source>
</reference>
<name>K7YWV5_BDEBC</name>
<dbReference type="STRING" id="1069642.Bdt_2485"/>
<dbReference type="AlphaFoldDB" id="K7YWV5"/>
<feature type="transmembrane region" description="Helical" evidence="1">
    <location>
        <begin position="219"/>
        <end position="240"/>
    </location>
</feature>
<dbReference type="HOGENOM" id="CLU_073333_1_1_7"/>
<keyword evidence="1" id="KW-0812">Transmembrane</keyword>
<protein>
    <recommendedName>
        <fullName evidence="4">DUF1275 domain-containing protein</fullName>
    </recommendedName>
</protein>
<feature type="transmembrane region" description="Helical" evidence="1">
    <location>
        <begin position="132"/>
        <end position="152"/>
    </location>
</feature>
<evidence type="ECO:0008006" key="4">
    <source>
        <dbReference type="Google" id="ProtNLM"/>
    </source>
</evidence>
<dbReference type="InterPro" id="IPR010699">
    <property type="entry name" value="DUF1275"/>
</dbReference>
<dbReference type="PANTHER" id="PTHR37314:SF4">
    <property type="entry name" value="UPF0700 TRANSMEMBRANE PROTEIN YOAK"/>
    <property type="match status" value="1"/>
</dbReference>
<dbReference type="Pfam" id="PF06912">
    <property type="entry name" value="DUF1275"/>
    <property type="match status" value="1"/>
</dbReference>
<evidence type="ECO:0000313" key="3">
    <source>
        <dbReference type="Proteomes" id="UP000010074"/>
    </source>
</evidence>
<feature type="transmembrane region" description="Helical" evidence="1">
    <location>
        <begin position="61"/>
        <end position="84"/>
    </location>
</feature>